<comment type="caution">
    <text evidence="2">The sequence shown here is derived from an EMBL/GenBank/DDBJ whole genome shotgun (WGS) entry which is preliminary data.</text>
</comment>
<reference evidence="2 3" key="1">
    <citation type="submission" date="2019-02" db="EMBL/GenBank/DDBJ databases">
        <authorList>
            <person name="Goldberg S.R."/>
            <person name="Haltli B.A."/>
            <person name="Correa H."/>
            <person name="Russell K.G."/>
        </authorList>
    </citation>
    <scope>NUCLEOTIDE SEQUENCE [LARGE SCALE GENOMIC DNA]</scope>
    <source>
        <strain evidence="2 3">JCM 16186</strain>
    </source>
</reference>
<feature type="non-terminal residue" evidence="2">
    <location>
        <position position="1"/>
    </location>
</feature>
<dbReference type="CDD" id="cd06577">
    <property type="entry name" value="PASTA_pknB"/>
    <property type="match status" value="3"/>
</dbReference>
<dbReference type="InterPro" id="IPR005543">
    <property type="entry name" value="PASTA_dom"/>
</dbReference>
<dbReference type="SUPFAM" id="SSF54184">
    <property type="entry name" value="Penicillin-binding protein 2x (pbp-2x), c-terminal domain"/>
    <property type="match status" value="1"/>
</dbReference>
<dbReference type="Pfam" id="PF03793">
    <property type="entry name" value="PASTA"/>
    <property type="match status" value="2"/>
</dbReference>
<dbReference type="Proteomes" id="UP000798808">
    <property type="component" value="Unassembled WGS sequence"/>
</dbReference>
<dbReference type="RefSeq" id="WP_155169135.1">
    <property type="nucleotide sequence ID" value="NZ_SMLW01000306.1"/>
</dbReference>
<dbReference type="SMART" id="SM00740">
    <property type="entry name" value="PASTA"/>
    <property type="match status" value="3"/>
</dbReference>
<evidence type="ECO:0000313" key="3">
    <source>
        <dbReference type="Proteomes" id="UP000798808"/>
    </source>
</evidence>
<feature type="domain" description="PASTA" evidence="1">
    <location>
        <begin position="71"/>
        <end position="141"/>
    </location>
</feature>
<feature type="domain" description="PASTA" evidence="1">
    <location>
        <begin position="3"/>
        <end position="69"/>
    </location>
</feature>
<feature type="domain" description="PASTA" evidence="1">
    <location>
        <begin position="144"/>
        <end position="211"/>
    </location>
</feature>
<keyword evidence="3" id="KW-1185">Reference proteome</keyword>
<sequence length="222" mass="24755">NHGETITVPNLEGVHMDEIDEFLTKRHLRYEVNDSTFSDEHPPLTILKQYPKPGSKVKEGRKIFISVNRIDPPTVPVPELVDRSLRNAEAVLKSNELKRGKITYRPSQFLNLVLEMKYEEEIIDAGQRIPKGSTIDLVVGDGYAQSNFAAPRLTGNEIDDARFIILGSNLEIGLVTLQGDTTGHKSIVTKQEPEAGTQVRIGDAIDLWIAPVTDDEENTVEN</sequence>
<proteinExistence type="predicted"/>
<evidence type="ECO:0000259" key="1">
    <source>
        <dbReference type="PROSITE" id="PS51178"/>
    </source>
</evidence>
<evidence type="ECO:0000313" key="2">
    <source>
        <dbReference type="EMBL" id="MTI23811.1"/>
    </source>
</evidence>
<protein>
    <submittedName>
        <fullName evidence="2">PASTA domain-containing protein</fullName>
    </submittedName>
</protein>
<accession>A0ABW9RIJ6</accession>
<dbReference type="Gene3D" id="3.30.10.20">
    <property type="match status" value="3"/>
</dbReference>
<name>A0ABW9RIJ6_9BACT</name>
<organism evidence="2 3">
    <name type="scientific">Fulvivirga kasyanovii</name>
    <dbReference type="NCBI Taxonomy" id="396812"/>
    <lineage>
        <taxon>Bacteria</taxon>
        <taxon>Pseudomonadati</taxon>
        <taxon>Bacteroidota</taxon>
        <taxon>Cytophagia</taxon>
        <taxon>Cytophagales</taxon>
        <taxon>Fulvivirgaceae</taxon>
        <taxon>Fulvivirga</taxon>
    </lineage>
</organism>
<dbReference type="EMBL" id="SMLW01000306">
    <property type="protein sequence ID" value="MTI23811.1"/>
    <property type="molecule type" value="Genomic_DNA"/>
</dbReference>
<gene>
    <name evidence="2" type="ORF">E1163_02495</name>
</gene>
<dbReference type="PROSITE" id="PS51178">
    <property type="entry name" value="PASTA"/>
    <property type="match status" value="3"/>
</dbReference>